<keyword evidence="3" id="KW-0378">Hydrolase</keyword>
<dbReference type="InterPro" id="IPR036866">
    <property type="entry name" value="RibonucZ/Hydroxyglut_hydro"/>
</dbReference>
<reference evidence="3 4" key="1">
    <citation type="submission" date="2018-05" db="EMBL/GenBank/DDBJ databases">
        <title>Kangiella spongicola genome sequence.</title>
        <authorList>
            <person name="Maclea K.S."/>
            <person name="Goen A.E."/>
            <person name="Kelley C."/>
            <person name="Underriner A."/>
            <person name="Silverwood T."/>
            <person name="Trachtenberg A.M."/>
        </authorList>
    </citation>
    <scope>NUCLEOTIDE SEQUENCE [LARGE SCALE GENOMIC DNA]</scope>
    <source>
        <strain evidence="3 4">ATCC BAA-2076</strain>
    </source>
</reference>
<dbReference type="PANTHER" id="PTHR43084">
    <property type="entry name" value="PERSULFIDE DIOXYGENASE ETHE1"/>
    <property type="match status" value="1"/>
</dbReference>
<dbReference type="EMBL" id="QICH01000001">
    <property type="protein sequence ID" value="PXF64664.1"/>
    <property type="molecule type" value="Genomic_DNA"/>
</dbReference>
<name>A0A318DBP7_9GAMM</name>
<gene>
    <name evidence="3" type="ORF">DL796_03925</name>
</gene>
<proteinExistence type="predicted"/>
<dbReference type="OrthoDB" id="9784009at2"/>
<dbReference type="CDD" id="cd07724">
    <property type="entry name" value="POD-like_MBL-fold"/>
    <property type="match status" value="1"/>
</dbReference>
<dbReference type="Gene3D" id="3.60.15.10">
    <property type="entry name" value="Ribonuclease Z/Hydroxyacylglutathione hydrolase-like"/>
    <property type="match status" value="1"/>
</dbReference>
<dbReference type="InterPro" id="IPR044528">
    <property type="entry name" value="POD-like_MBL-fold"/>
</dbReference>
<dbReference type="GO" id="GO:0070813">
    <property type="term" value="P:hydrogen sulfide metabolic process"/>
    <property type="evidence" value="ECO:0007669"/>
    <property type="project" value="TreeGrafter"/>
</dbReference>
<dbReference type="Proteomes" id="UP000247689">
    <property type="component" value="Unassembled WGS sequence"/>
</dbReference>
<protein>
    <submittedName>
        <fullName evidence="3">MBL fold metallo-hydrolase</fullName>
    </submittedName>
</protein>
<organism evidence="3 4">
    <name type="scientific">Kangiella spongicola</name>
    <dbReference type="NCBI Taxonomy" id="796379"/>
    <lineage>
        <taxon>Bacteria</taxon>
        <taxon>Pseudomonadati</taxon>
        <taxon>Pseudomonadota</taxon>
        <taxon>Gammaproteobacteria</taxon>
        <taxon>Kangiellales</taxon>
        <taxon>Kangiellaceae</taxon>
        <taxon>Kangiella</taxon>
    </lineage>
</organism>
<dbReference type="Pfam" id="PF00753">
    <property type="entry name" value="Lactamase_B"/>
    <property type="match status" value="1"/>
</dbReference>
<dbReference type="GO" id="GO:0050313">
    <property type="term" value="F:sulfur dioxygenase activity"/>
    <property type="evidence" value="ECO:0007669"/>
    <property type="project" value="InterPro"/>
</dbReference>
<dbReference type="SUPFAM" id="SSF56281">
    <property type="entry name" value="Metallo-hydrolase/oxidoreductase"/>
    <property type="match status" value="1"/>
</dbReference>
<dbReference type="SMART" id="SM00849">
    <property type="entry name" value="Lactamase_B"/>
    <property type="match status" value="1"/>
</dbReference>
<evidence type="ECO:0000259" key="2">
    <source>
        <dbReference type="SMART" id="SM00849"/>
    </source>
</evidence>
<dbReference type="GO" id="GO:0006749">
    <property type="term" value="P:glutathione metabolic process"/>
    <property type="evidence" value="ECO:0007669"/>
    <property type="project" value="InterPro"/>
</dbReference>
<evidence type="ECO:0000256" key="1">
    <source>
        <dbReference type="ARBA" id="ARBA00022723"/>
    </source>
</evidence>
<sequence length="288" mass="32321">MNNEKISITPFYHEDTGTWSYVVTDKATSITAIVDPVLDFDLPSGEASYESADELVQFVKNNNLQFQWVLETHAHADHLTAAPYIKEKLGGKIVIGEGIREVQKHFVDKLNLDVKADGSQFDLLMREGETLPLGESNFKAHPTPGHTNDSMSYEIEGNVFIGDTFFHPDLGTARCDFPGGSAAKLFKSLQFLLSFPDDYKLWLCHDYPEDREAVACTTVAEQKNNVHFKKSGGDPEVYTKIRTERDSTLSVPRLIFPSLQVNIRAGQFPDDESNGRKYLKMPLSIKKS</sequence>
<keyword evidence="1" id="KW-0479">Metal-binding</keyword>
<dbReference type="GO" id="GO:0016787">
    <property type="term" value="F:hydrolase activity"/>
    <property type="evidence" value="ECO:0007669"/>
    <property type="project" value="UniProtKB-KW"/>
</dbReference>
<dbReference type="PANTHER" id="PTHR43084:SF1">
    <property type="entry name" value="PERSULFIDE DIOXYGENASE ETHE1, MITOCHONDRIAL"/>
    <property type="match status" value="1"/>
</dbReference>
<dbReference type="GO" id="GO:0046872">
    <property type="term" value="F:metal ion binding"/>
    <property type="evidence" value="ECO:0007669"/>
    <property type="project" value="UniProtKB-KW"/>
</dbReference>
<dbReference type="InterPro" id="IPR051682">
    <property type="entry name" value="Mito_Persulfide_Diox"/>
</dbReference>
<feature type="domain" description="Metallo-beta-lactamase" evidence="2">
    <location>
        <begin position="17"/>
        <end position="205"/>
    </location>
</feature>
<dbReference type="InterPro" id="IPR001279">
    <property type="entry name" value="Metallo-B-lactamas"/>
</dbReference>
<keyword evidence="4" id="KW-1185">Reference proteome</keyword>
<evidence type="ECO:0000313" key="4">
    <source>
        <dbReference type="Proteomes" id="UP000247689"/>
    </source>
</evidence>
<dbReference type="AlphaFoldDB" id="A0A318DBP7"/>
<evidence type="ECO:0000313" key="3">
    <source>
        <dbReference type="EMBL" id="PXF64664.1"/>
    </source>
</evidence>
<comment type="caution">
    <text evidence="3">The sequence shown here is derived from an EMBL/GenBank/DDBJ whole genome shotgun (WGS) entry which is preliminary data.</text>
</comment>
<accession>A0A318DBP7</accession>